<evidence type="ECO:0000256" key="1">
    <source>
        <dbReference type="SAM" id="MobiDB-lite"/>
    </source>
</evidence>
<dbReference type="PATRIC" id="fig|68223.7.peg.239"/>
<dbReference type="Proteomes" id="UP000033551">
    <property type="component" value="Unassembled WGS sequence"/>
</dbReference>
<protein>
    <submittedName>
        <fullName evidence="2">Uncharacterized protein</fullName>
    </submittedName>
</protein>
<gene>
    <name evidence="2" type="ORF">VR44_21795</name>
</gene>
<accession>A0A0F4J7V5</accession>
<evidence type="ECO:0000313" key="2">
    <source>
        <dbReference type="EMBL" id="KJY29848.1"/>
    </source>
</evidence>
<keyword evidence="3" id="KW-1185">Reference proteome</keyword>
<dbReference type="AlphaFoldDB" id="A0A0F4J7V5"/>
<evidence type="ECO:0000313" key="3">
    <source>
        <dbReference type="Proteomes" id="UP000033551"/>
    </source>
</evidence>
<organism evidence="2 3">
    <name type="scientific">Streptomyces katrae</name>
    <dbReference type="NCBI Taxonomy" id="68223"/>
    <lineage>
        <taxon>Bacteria</taxon>
        <taxon>Bacillati</taxon>
        <taxon>Actinomycetota</taxon>
        <taxon>Actinomycetes</taxon>
        <taxon>Kitasatosporales</taxon>
        <taxon>Streptomycetaceae</taxon>
        <taxon>Streptomyces</taxon>
    </lineage>
</organism>
<sequence>MIRHRFRRDGAAMGALDSAGSGTGPLVEALSRHIENDPDFAEDLRDWIKEYGSGPGSGAGQSTQLRHSNQVIGTVHGSVIQGQNVRGRFSLRGLRGDR</sequence>
<feature type="region of interest" description="Disordered" evidence="1">
    <location>
        <begin position="1"/>
        <end position="25"/>
    </location>
</feature>
<reference evidence="2 3" key="1">
    <citation type="submission" date="2015-02" db="EMBL/GenBank/DDBJ databases">
        <authorList>
            <person name="Ju K.-S."/>
            <person name="Doroghazi J.R."/>
            <person name="Metcalf W."/>
        </authorList>
    </citation>
    <scope>NUCLEOTIDE SEQUENCE [LARGE SCALE GENOMIC DNA]</scope>
    <source>
        <strain evidence="2 3">NRRL ISP-5550</strain>
    </source>
</reference>
<name>A0A0F4J7V5_9ACTN</name>
<dbReference type="EMBL" id="JZWV01000610">
    <property type="protein sequence ID" value="KJY29848.1"/>
    <property type="molecule type" value="Genomic_DNA"/>
</dbReference>
<comment type="caution">
    <text evidence="2">The sequence shown here is derived from an EMBL/GenBank/DDBJ whole genome shotgun (WGS) entry which is preliminary data.</text>
</comment>
<proteinExistence type="predicted"/>